<dbReference type="AlphaFoldDB" id="A0AAC9HS76"/>
<evidence type="ECO:0000256" key="1">
    <source>
        <dbReference type="SAM" id="MobiDB-lite"/>
    </source>
</evidence>
<evidence type="ECO:0000313" key="2">
    <source>
        <dbReference type="EMBL" id="AOS64642.1"/>
    </source>
</evidence>
<gene>
    <name evidence="2" type="ORF">TL08_19255</name>
</gene>
<dbReference type="KEGG" id="ahm:TL08_19255"/>
<dbReference type="RefSeq" id="WP_157421180.1">
    <property type="nucleotide sequence ID" value="NZ_CP014859.1"/>
</dbReference>
<evidence type="ECO:0000313" key="3">
    <source>
        <dbReference type="Proteomes" id="UP000095210"/>
    </source>
</evidence>
<organism evidence="2 3">
    <name type="scientific">Actinoalloteichus hymeniacidonis</name>
    <dbReference type="NCBI Taxonomy" id="340345"/>
    <lineage>
        <taxon>Bacteria</taxon>
        <taxon>Bacillati</taxon>
        <taxon>Actinomycetota</taxon>
        <taxon>Actinomycetes</taxon>
        <taxon>Pseudonocardiales</taxon>
        <taxon>Pseudonocardiaceae</taxon>
        <taxon>Actinoalloteichus</taxon>
    </lineage>
</organism>
<feature type="region of interest" description="Disordered" evidence="1">
    <location>
        <begin position="36"/>
        <end position="60"/>
    </location>
</feature>
<sequence length="60" mass="7349">MLKPWMEKRPDETDREVMHRRSRTCYYCPREDPTVNESIEHEKTHEVPVRRKPKDAPIED</sequence>
<keyword evidence="3" id="KW-1185">Reference proteome</keyword>
<reference evidence="3" key="1">
    <citation type="submission" date="2016-03" db="EMBL/GenBank/DDBJ databases">
        <title>Complete genome sequence of the type strain Actinoalloteichus hymeniacidonis DSM 45092.</title>
        <authorList>
            <person name="Schaffert L."/>
            <person name="Albersmeier A."/>
            <person name="Winkler A."/>
            <person name="Kalinowski J."/>
            <person name="Zotchev S."/>
            <person name="Ruckert C."/>
        </authorList>
    </citation>
    <scope>NUCLEOTIDE SEQUENCE [LARGE SCALE GENOMIC DNA]</scope>
    <source>
        <strain evidence="3">HPA177(T) (DSM 45092(T))</strain>
    </source>
</reference>
<name>A0AAC9HS76_9PSEU</name>
<dbReference type="Proteomes" id="UP000095210">
    <property type="component" value="Chromosome"/>
</dbReference>
<protein>
    <submittedName>
        <fullName evidence="2">Uncharacterized protein</fullName>
    </submittedName>
</protein>
<proteinExistence type="predicted"/>
<dbReference type="EMBL" id="CP014859">
    <property type="protein sequence ID" value="AOS64642.1"/>
    <property type="molecule type" value="Genomic_DNA"/>
</dbReference>
<accession>A0AAC9HS76</accession>